<dbReference type="EMBL" id="AWQQ01000017">
    <property type="protein sequence ID" value="PHJ39648.1"/>
    <property type="molecule type" value="Genomic_DNA"/>
</dbReference>
<comment type="caution">
    <text evidence="1">The sequence shown here is derived from an EMBL/GenBank/DDBJ whole genome shotgun (WGS) entry which is preliminary data.</text>
</comment>
<evidence type="ECO:0000313" key="1">
    <source>
        <dbReference type="EMBL" id="PHJ39648.1"/>
    </source>
</evidence>
<sequence length="32" mass="3807">MATIKDFRQVEEIISTVDKRKKPMTTFEDIVH</sequence>
<accession>A0A2C6MHA5</accession>
<reference evidence="1 2" key="1">
    <citation type="submission" date="2013-09" db="EMBL/GenBank/DDBJ databases">
        <title>Biodegradation of hydrocarbons in the deep terrestrial subsurface : characterization of a microbial consortium composed of two Desulfotomaculum species originating from a deep geological formation.</title>
        <authorList>
            <person name="Aullo T."/>
            <person name="Berlendis S."/>
            <person name="Lascourreges J.-F."/>
            <person name="Dessort D."/>
            <person name="Saint-Laurent S."/>
            <person name="Schraauwers B."/>
            <person name="Mas J."/>
            <person name="Magot M."/>
            <person name="Ranchou-Peyruse A."/>
        </authorList>
    </citation>
    <scope>NUCLEOTIDE SEQUENCE [LARGE SCALE GENOMIC DNA]</scope>
    <source>
        <strain evidence="1 2">Bs107</strain>
    </source>
</reference>
<name>A0A2C6MHA5_9FIRM</name>
<gene>
    <name evidence="1" type="ORF">P378_02265</name>
</gene>
<dbReference type="Proteomes" id="UP000222564">
    <property type="component" value="Unassembled WGS sequence"/>
</dbReference>
<dbReference type="AlphaFoldDB" id="A0A2C6MHA5"/>
<protein>
    <submittedName>
        <fullName evidence="1">Uncharacterized protein</fullName>
    </submittedName>
</protein>
<proteinExistence type="predicted"/>
<keyword evidence="2" id="KW-1185">Reference proteome</keyword>
<evidence type="ECO:0000313" key="2">
    <source>
        <dbReference type="Proteomes" id="UP000222564"/>
    </source>
</evidence>
<organism evidence="1 2">
    <name type="scientific">Desulforamulus profundi</name>
    <dbReference type="NCBI Taxonomy" id="1383067"/>
    <lineage>
        <taxon>Bacteria</taxon>
        <taxon>Bacillati</taxon>
        <taxon>Bacillota</taxon>
        <taxon>Clostridia</taxon>
        <taxon>Eubacteriales</taxon>
        <taxon>Peptococcaceae</taxon>
        <taxon>Desulforamulus</taxon>
    </lineage>
</organism>